<sequence>MKSFYIENCVTSNFNDDSLYRFIEEPKDALATACFDLKGWEYTSLKMVHDPSDSLPVLGLWWNKYEDNIFCDTIVLKCPSFNLTRRNVLSIVQKIFDPLGVLSPATFLISTI</sequence>
<dbReference type="OrthoDB" id="6436020at2759"/>
<organism evidence="1 2">
    <name type="scientific">Nephila pilipes</name>
    <name type="common">Giant wood spider</name>
    <name type="synonym">Nephila maculata</name>
    <dbReference type="NCBI Taxonomy" id="299642"/>
    <lineage>
        <taxon>Eukaryota</taxon>
        <taxon>Metazoa</taxon>
        <taxon>Ecdysozoa</taxon>
        <taxon>Arthropoda</taxon>
        <taxon>Chelicerata</taxon>
        <taxon>Arachnida</taxon>
        <taxon>Araneae</taxon>
        <taxon>Araneomorphae</taxon>
        <taxon>Entelegynae</taxon>
        <taxon>Araneoidea</taxon>
        <taxon>Nephilidae</taxon>
        <taxon>Nephila</taxon>
    </lineage>
</organism>
<evidence type="ECO:0000313" key="1">
    <source>
        <dbReference type="EMBL" id="GFT87873.1"/>
    </source>
</evidence>
<name>A0A8X6U9B9_NEPPI</name>
<dbReference type="Proteomes" id="UP000887013">
    <property type="component" value="Unassembled WGS sequence"/>
</dbReference>
<protein>
    <submittedName>
        <fullName evidence="1">DUF5641 domain-containing protein</fullName>
    </submittedName>
</protein>
<gene>
    <name evidence="1" type="primary">X975_05852</name>
    <name evidence="1" type="ORF">NPIL_469361</name>
</gene>
<dbReference type="AlphaFoldDB" id="A0A8X6U9B9"/>
<dbReference type="EMBL" id="BMAW01120154">
    <property type="protein sequence ID" value="GFT87873.1"/>
    <property type="molecule type" value="Genomic_DNA"/>
</dbReference>
<reference evidence="1" key="1">
    <citation type="submission" date="2020-08" db="EMBL/GenBank/DDBJ databases">
        <title>Multicomponent nature underlies the extraordinary mechanical properties of spider dragline silk.</title>
        <authorList>
            <person name="Kono N."/>
            <person name="Nakamura H."/>
            <person name="Mori M."/>
            <person name="Yoshida Y."/>
            <person name="Ohtoshi R."/>
            <person name="Malay A.D."/>
            <person name="Moran D.A.P."/>
            <person name="Tomita M."/>
            <person name="Numata K."/>
            <person name="Arakawa K."/>
        </authorList>
    </citation>
    <scope>NUCLEOTIDE SEQUENCE</scope>
</reference>
<keyword evidence="2" id="KW-1185">Reference proteome</keyword>
<proteinExistence type="predicted"/>
<evidence type="ECO:0000313" key="2">
    <source>
        <dbReference type="Proteomes" id="UP000887013"/>
    </source>
</evidence>
<accession>A0A8X6U9B9</accession>
<comment type="caution">
    <text evidence="1">The sequence shown here is derived from an EMBL/GenBank/DDBJ whole genome shotgun (WGS) entry which is preliminary data.</text>
</comment>